<feature type="signal peptide" evidence="1">
    <location>
        <begin position="1"/>
        <end position="20"/>
    </location>
</feature>
<keyword evidence="4" id="KW-1185">Reference proteome</keyword>
<feature type="domain" description="SGNH hydrolase-type esterase" evidence="2">
    <location>
        <begin position="190"/>
        <end position="387"/>
    </location>
</feature>
<organism evidence="3 4">
    <name type="scientific">Sphingomonas qomolangmaensis</name>
    <dbReference type="NCBI Taxonomy" id="2918765"/>
    <lineage>
        <taxon>Bacteria</taxon>
        <taxon>Pseudomonadati</taxon>
        <taxon>Pseudomonadota</taxon>
        <taxon>Alphaproteobacteria</taxon>
        <taxon>Sphingomonadales</taxon>
        <taxon>Sphingomonadaceae</taxon>
        <taxon>Sphingomonas</taxon>
    </lineage>
</organism>
<dbReference type="PANTHER" id="PTHR43784:SF2">
    <property type="entry name" value="GDSL-LIKE LIPASE_ACYLHYDROLASE, PUTATIVE (AFU_ORTHOLOGUE AFUA_2G00820)-RELATED"/>
    <property type="match status" value="1"/>
</dbReference>
<dbReference type="PANTHER" id="PTHR43784">
    <property type="entry name" value="GDSL-LIKE LIPASE/ACYLHYDROLASE, PUTATIVE (AFU_ORTHOLOGUE AFUA_2G00820)-RELATED"/>
    <property type="match status" value="1"/>
</dbReference>
<dbReference type="InterPro" id="IPR013830">
    <property type="entry name" value="SGNH_hydro"/>
</dbReference>
<dbReference type="RefSeq" id="WP_256504859.1">
    <property type="nucleotide sequence ID" value="NZ_CP101740.1"/>
</dbReference>
<proteinExistence type="predicted"/>
<name>A0ABY5L5L9_9SPHN</name>
<keyword evidence="3" id="KW-0378">Hydrolase</keyword>
<keyword evidence="1" id="KW-0732">Signal</keyword>
<dbReference type="EMBL" id="CP101740">
    <property type="protein sequence ID" value="UUL81212.1"/>
    <property type="molecule type" value="Genomic_DNA"/>
</dbReference>
<dbReference type="SUPFAM" id="SSF52266">
    <property type="entry name" value="SGNH hydrolase"/>
    <property type="match status" value="1"/>
</dbReference>
<evidence type="ECO:0000313" key="3">
    <source>
        <dbReference type="EMBL" id="UUL81212.1"/>
    </source>
</evidence>
<dbReference type="GO" id="GO:0016787">
    <property type="term" value="F:hydrolase activity"/>
    <property type="evidence" value="ECO:0007669"/>
    <property type="project" value="UniProtKB-KW"/>
</dbReference>
<dbReference type="InterPro" id="IPR036514">
    <property type="entry name" value="SGNH_hydro_sf"/>
</dbReference>
<evidence type="ECO:0000259" key="2">
    <source>
        <dbReference type="Pfam" id="PF13472"/>
    </source>
</evidence>
<dbReference type="CDD" id="cd01830">
    <property type="entry name" value="XynE_like"/>
    <property type="match status" value="1"/>
</dbReference>
<protein>
    <submittedName>
        <fullName evidence="3">SGNH/GDSL hydrolase family protein</fullName>
    </submittedName>
</protein>
<gene>
    <name evidence="3" type="ORF">NMP03_08160</name>
</gene>
<feature type="chain" id="PRO_5047076151" evidence="1">
    <location>
        <begin position="21"/>
        <end position="402"/>
    </location>
</feature>
<accession>A0ABY5L5L9</accession>
<dbReference type="Pfam" id="PF13472">
    <property type="entry name" value="Lipase_GDSL_2"/>
    <property type="match status" value="1"/>
</dbReference>
<reference evidence="3" key="1">
    <citation type="submission" date="2022-07" db="EMBL/GenBank/DDBJ databases">
        <title>Sphingomonas sp. nov., a novel bacterium isolated from the north slope of the Mount Everest.</title>
        <authorList>
            <person name="Cui X."/>
            <person name="Liu Y."/>
        </authorList>
    </citation>
    <scope>NUCLEOTIDE SEQUENCE</scope>
    <source>
        <strain evidence="3">S5-59</strain>
    </source>
</reference>
<evidence type="ECO:0000256" key="1">
    <source>
        <dbReference type="SAM" id="SignalP"/>
    </source>
</evidence>
<evidence type="ECO:0000313" key="4">
    <source>
        <dbReference type="Proteomes" id="UP001058533"/>
    </source>
</evidence>
<dbReference type="Proteomes" id="UP001058533">
    <property type="component" value="Chromosome"/>
</dbReference>
<sequence length="402" mass="42549">MMRGWLIALCLVFAVPQAQAGDRDWVSSWATAVMPMEGDNALPPGEAGPVTIRQTMRLSVGGTRIRLRVSNRHGRQPLRVDGVRVALASAAGAASGTPGTERVATFAGERAFTVPAGADYWSDPVALAVKPLAHVAVAIDLAERPELATGHPGARTTTHIGKAADAVKVVRWYHLSGIDVDSPGSSAIALLGDSITDGYGVVPDSDGRWTDYLAQRLAADPATRDLAIANFGIGGNRLLLDGLGPNAMARLDRDVLLLPGVEQVVVMIGVNDLGTLTREQPVSEAEHRQLVARMIAGYRQIATRARAAGVRVIGATIMPYGGSEYYHPDRLNEADRQALNAFIRAPGNFDAVIDMDAAMRDPAKPTHLRKALDSGDGLHPSNAGYRAMAAAVPLAVFEDAAR</sequence>
<dbReference type="InterPro" id="IPR053140">
    <property type="entry name" value="GDSL_Rv0518-like"/>
</dbReference>
<dbReference type="Gene3D" id="3.40.50.1110">
    <property type="entry name" value="SGNH hydrolase"/>
    <property type="match status" value="1"/>
</dbReference>